<evidence type="ECO:0000313" key="3">
    <source>
        <dbReference type="Proteomes" id="UP000251088"/>
    </source>
</evidence>
<accession>A0A2X3ERH7</accession>
<gene>
    <name evidence="2" type="primary">fim_1</name>
    <name evidence="2" type="ORF">NCTC9128_02990</name>
</gene>
<sequence>MSIKKSVIAAAVFASLSGVSMMANAAPSADVTLEGIITNTTCDVSVNNGLATLNVGGLQSKFFYP</sequence>
<protein>
    <submittedName>
        <fullName evidence="2">Putative fimbrial-like protein</fullName>
    </submittedName>
</protein>
<reference evidence="2 3" key="1">
    <citation type="submission" date="2018-06" db="EMBL/GenBank/DDBJ databases">
        <authorList>
            <consortium name="Pathogen Informatics"/>
            <person name="Doyle S."/>
        </authorList>
    </citation>
    <scope>NUCLEOTIDE SEQUENCE [LARGE SCALE GENOMIC DNA]</scope>
    <source>
        <strain evidence="2 3">NCTC9128</strain>
    </source>
</reference>
<evidence type="ECO:0000313" key="2">
    <source>
        <dbReference type="EMBL" id="SQC14889.1"/>
    </source>
</evidence>
<proteinExistence type="predicted"/>
<dbReference type="Proteomes" id="UP000251088">
    <property type="component" value="Unassembled WGS sequence"/>
</dbReference>
<keyword evidence="1" id="KW-0732">Signal</keyword>
<name>A0A2X3ERH7_KLEPN</name>
<dbReference type="EMBL" id="UAWN01000012">
    <property type="protein sequence ID" value="SQC14889.1"/>
    <property type="molecule type" value="Genomic_DNA"/>
</dbReference>
<organism evidence="2 3">
    <name type="scientific">Klebsiella pneumoniae</name>
    <dbReference type="NCBI Taxonomy" id="573"/>
    <lineage>
        <taxon>Bacteria</taxon>
        <taxon>Pseudomonadati</taxon>
        <taxon>Pseudomonadota</taxon>
        <taxon>Gammaproteobacteria</taxon>
        <taxon>Enterobacterales</taxon>
        <taxon>Enterobacteriaceae</taxon>
        <taxon>Klebsiella/Raoultella group</taxon>
        <taxon>Klebsiella</taxon>
        <taxon>Klebsiella pneumoniae complex</taxon>
    </lineage>
</organism>
<evidence type="ECO:0000256" key="1">
    <source>
        <dbReference type="SAM" id="SignalP"/>
    </source>
</evidence>
<feature type="signal peptide" evidence="1">
    <location>
        <begin position="1"/>
        <end position="25"/>
    </location>
</feature>
<dbReference type="AlphaFoldDB" id="A0A2X3ERH7"/>
<feature type="chain" id="PRO_5015845636" evidence="1">
    <location>
        <begin position="26"/>
        <end position="65"/>
    </location>
</feature>